<feature type="region of interest" description="Disordered" evidence="1">
    <location>
        <begin position="207"/>
        <end position="239"/>
    </location>
</feature>
<dbReference type="EMBL" id="BSOA01000015">
    <property type="protein sequence ID" value="GLQ88260.1"/>
    <property type="molecule type" value="Genomic_DNA"/>
</dbReference>
<feature type="signal peptide" evidence="2">
    <location>
        <begin position="1"/>
        <end position="21"/>
    </location>
</feature>
<keyword evidence="2" id="KW-0732">Signal</keyword>
<dbReference type="Proteomes" id="UP001156627">
    <property type="component" value="Unassembled WGS sequence"/>
</dbReference>
<accession>A0ABQ5XCK4</accession>
<evidence type="ECO:0000256" key="1">
    <source>
        <dbReference type="SAM" id="MobiDB-lite"/>
    </source>
</evidence>
<dbReference type="Gene3D" id="3.30.1150.10">
    <property type="match status" value="2"/>
</dbReference>
<proteinExistence type="predicted"/>
<name>A0ABQ5XCK4_9GAMM</name>
<evidence type="ECO:0000256" key="2">
    <source>
        <dbReference type="SAM" id="SignalP"/>
    </source>
</evidence>
<evidence type="ECO:0000313" key="3">
    <source>
        <dbReference type="EMBL" id="GLQ88260.1"/>
    </source>
</evidence>
<dbReference type="RefSeq" id="WP_284331706.1">
    <property type="nucleotide sequence ID" value="NZ_BSOA01000015.1"/>
</dbReference>
<reference evidence="4" key="1">
    <citation type="journal article" date="2019" name="Int. J. Syst. Evol. Microbiol.">
        <title>The Global Catalogue of Microorganisms (GCM) 10K type strain sequencing project: providing services to taxonomists for standard genome sequencing and annotation.</title>
        <authorList>
            <consortium name="The Broad Institute Genomics Platform"/>
            <consortium name="The Broad Institute Genome Sequencing Center for Infectious Disease"/>
            <person name="Wu L."/>
            <person name="Ma J."/>
        </authorList>
    </citation>
    <scope>NUCLEOTIDE SEQUENCE [LARGE SCALE GENOMIC DNA]</scope>
    <source>
        <strain evidence="4">NBRC 111981</strain>
    </source>
</reference>
<keyword evidence="4" id="KW-1185">Reference proteome</keyword>
<evidence type="ECO:0008006" key="5">
    <source>
        <dbReference type="Google" id="ProtNLM"/>
    </source>
</evidence>
<feature type="chain" id="PRO_5046889575" description="TonB C-terminal domain-containing protein" evidence="2">
    <location>
        <begin position="22"/>
        <end position="239"/>
    </location>
</feature>
<sequence length="239" mass="26072">MKTFHVVALVVASLASGMAHAISPSSVSDPYQIQVTVDTSGHISSILPEQNMRDEYIQALKKAAPQWRFAVHQVRGKPVPCTTWIRVKFSHASAVNGVSDYVAEYIGNGPYIEPTRISYPPHLYQWRISAIFYVRFVVEPTGVIDNVQLIQAWTSGGKPIGDAMQDVTKGIVRWKTKPMLVDGRPVSAQIIEPVSFITESSLDKSKPDFGMEIAGDSPNSGRPIGNIPESGAVAPLSKN</sequence>
<organism evidence="3 4">
    <name type="scientific">Dyella flagellata</name>
    <dbReference type="NCBI Taxonomy" id="1867833"/>
    <lineage>
        <taxon>Bacteria</taxon>
        <taxon>Pseudomonadati</taxon>
        <taxon>Pseudomonadota</taxon>
        <taxon>Gammaproteobacteria</taxon>
        <taxon>Lysobacterales</taxon>
        <taxon>Rhodanobacteraceae</taxon>
        <taxon>Dyella</taxon>
    </lineage>
</organism>
<comment type="caution">
    <text evidence="3">The sequence shown here is derived from an EMBL/GenBank/DDBJ whole genome shotgun (WGS) entry which is preliminary data.</text>
</comment>
<protein>
    <recommendedName>
        <fullName evidence="5">TonB C-terminal domain-containing protein</fullName>
    </recommendedName>
</protein>
<gene>
    <name evidence="3" type="ORF">GCM10007898_18290</name>
</gene>
<evidence type="ECO:0000313" key="4">
    <source>
        <dbReference type="Proteomes" id="UP001156627"/>
    </source>
</evidence>
<dbReference type="SUPFAM" id="SSF74653">
    <property type="entry name" value="TolA/TonB C-terminal domain"/>
    <property type="match status" value="1"/>
</dbReference>